<sequence precursor="true">MNKINVTLCLIFTIVLLFSAQVLAFTPKADSPLAKREHPRLHITVDKLAFWRQTLSQQYRSEFQDYVNWAAEMSDNDDYNILSEAGHDPLRAVMVHQAFIAAIGQVDGISYPISLAKYAERAINSLIRRLNAGDDLAYVAALTYDWTYNYMTDDQRRQIADMVKTRTVTHKVFNHSLSNPSFTPEQMFSSKYYEGCYAWYIGLAFWGDGLIDAEADQALDSFSQVMLNYGYLDAHNFVAGQSGGWSEWIGYSSWHPRTHFLNIDAWYTATGEDYISNSSTVDGSAIAHYPTFMYYMLDPHKYFDRHYSFIRTGIAEATDPSFEHRSMREQMYNLPRLLNQVGLGETAGLMRHLIETYQVEWHSYEHHYLWGFLGLHKSVSPRTPQELGLPHSLWAKNTGVFVARTGFDNPADGVFMVMDGHYRFEGHGGADDTPGFALAKFGELVNTRNVAHRGYGNLDDYPGARKNNIVYFEGGHTLSHQSMADQADLEAAANGQGDYDWGGIEQVTQREGIFYHVRVNRSPMFQDGVQHVREYVWFPGENPATDSDFLVVFDRAVAPSRAEWVYHVPWKPEAFNYQSSEDLTTGTGTSDRIGTAYTGQQVIIKEFNGLGGEKDGDGGDGDYVGGANAHGVVFCQTFLPQQARVEVTRVASFDSDVLKRQHHLAIKTHRWQVSVKPTEFNQDQLFLNVFQAADANTTQQMASIQAIRSGTVMQGVFIEKESANRPNFLTLFYQKDSLNTGTVTYTINGQGRTIHVISGLLPDMVYEVKRLYGSQSETFMTRSERSMQTWDYQGQRELIKSGVLYFESDLTGSETYIINPLGNRDDVPPARPGGLKIR</sequence>
<evidence type="ECO:0000256" key="1">
    <source>
        <dbReference type="SAM" id="SignalP"/>
    </source>
</evidence>
<dbReference type="EMBL" id="CM001402">
    <property type="protein sequence ID" value="EHO41925.1"/>
    <property type="molecule type" value="Genomic_DNA"/>
</dbReference>
<evidence type="ECO:0000313" key="2">
    <source>
        <dbReference type="EMBL" id="EHO41925.1"/>
    </source>
</evidence>
<dbReference type="OrthoDB" id="9772435at2"/>
<evidence type="ECO:0008006" key="4">
    <source>
        <dbReference type="Google" id="ProtNLM"/>
    </source>
</evidence>
<dbReference type="InterPro" id="IPR008929">
    <property type="entry name" value="Chondroitin_lyas"/>
</dbReference>
<protein>
    <recommendedName>
        <fullName evidence="4">Heparinase II/III-like protein</fullName>
    </recommendedName>
</protein>
<name>H1XXE0_CALAY</name>
<dbReference type="Gene3D" id="1.50.10.100">
    <property type="entry name" value="Chondroitin AC/alginate lyase"/>
    <property type="match status" value="1"/>
</dbReference>
<dbReference type="PaxDb" id="880073-Calab_2315"/>
<accession>H1XXE0</accession>
<dbReference type="RefSeq" id="WP_006929112.1">
    <property type="nucleotide sequence ID" value="NZ_CM001402.1"/>
</dbReference>
<evidence type="ECO:0000313" key="3">
    <source>
        <dbReference type="Proteomes" id="UP000004671"/>
    </source>
</evidence>
<dbReference type="Proteomes" id="UP000004671">
    <property type="component" value="Chromosome"/>
</dbReference>
<organism evidence="2 3">
    <name type="scientific">Caldithrix abyssi DSM 13497</name>
    <dbReference type="NCBI Taxonomy" id="880073"/>
    <lineage>
        <taxon>Bacteria</taxon>
        <taxon>Pseudomonadati</taxon>
        <taxon>Calditrichota</taxon>
        <taxon>Calditrichia</taxon>
        <taxon>Calditrichales</taxon>
        <taxon>Calditrichaceae</taxon>
        <taxon>Caldithrix</taxon>
    </lineage>
</organism>
<dbReference type="InParanoid" id="H1XXE0"/>
<feature type="signal peptide" evidence="1">
    <location>
        <begin position="1"/>
        <end position="24"/>
    </location>
</feature>
<keyword evidence="3" id="KW-1185">Reference proteome</keyword>
<dbReference type="AlphaFoldDB" id="H1XXE0"/>
<dbReference type="HOGENOM" id="CLU_339116_0_0_0"/>
<feature type="chain" id="PRO_5003558025" description="Heparinase II/III-like protein" evidence="1">
    <location>
        <begin position="25"/>
        <end position="838"/>
    </location>
</feature>
<gene>
    <name evidence="2" type="ORF">Calab_2315</name>
</gene>
<dbReference type="STRING" id="880073.Cabys_1109"/>
<dbReference type="Gene3D" id="2.70.98.70">
    <property type="match status" value="1"/>
</dbReference>
<reference evidence="2 3" key="1">
    <citation type="submission" date="2011-09" db="EMBL/GenBank/DDBJ databases">
        <title>The permanent draft genome of Caldithrix abyssi DSM 13497.</title>
        <authorList>
            <consortium name="US DOE Joint Genome Institute (JGI-PGF)"/>
            <person name="Lucas S."/>
            <person name="Han J."/>
            <person name="Lapidus A."/>
            <person name="Bruce D."/>
            <person name="Goodwin L."/>
            <person name="Pitluck S."/>
            <person name="Peters L."/>
            <person name="Kyrpides N."/>
            <person name="Mavromatis K."/>
            <person name="Ivanova N."/>
            <person name="Mikhailova N."/>
            <person name="Chertkov O."/>
            <person name="Detter J.C."/>
            <person name="Tapia R."/>
            <person name="Han C."/>
            <person name="Land M."/>
            <person name="Hauser L."/>
            <person name="Markowitz V."/>
            <person name="Cheng J.-F."/>
            <person name="Hugenholtz P."/>
            <person name="Woyke T."/>
            <person name="Wu D."/>
            <person name="Spring S."/>
            <person name="Brambilla E."/>
            <person name="Klenk H.-P."/>
            <person name="Eisen J.A."/>
        </authorList>
    </citation>
    <scope>NUCLEOTIDE SEQUENCE [LARGE SCALE GENOMIC DNA]</scope>
    <source>
        <strain evidence="2 3">DSM 13497</strain>
    </source>
</reference>
<proteinExistence type="predicted"/>
<keyword evidence="1" id="KW-0732">Signal</keyword>